<reference evidence="2 3" key="1">
    <citation type="journal article" date="2014" name="Genome Biol. Evol.">
        <title>The secreted proteins of Achlya hypogyna and Thraustotheca clavata identify the ancestral oomycete secretome and reveal gene acquisitions by horizontal gene transfer.</title>
        <authorList>
            <person name="Misner I."/>
            <person name="Blouin N."/>
            <person name="Leonard G."/>
            <person name="Richards T.A."/>
            <person name="Lane C.E."/>
        </authorList>
    </citation>
    <scope>NUCLEOTIDE SEQUENCE [LARGE SCALE GENOMIC DNA]</scope>
    <source>
        <strain evidence="2 3">ATCC 48635</strain>
    </source>
</reference>
<keyword evidence="1" id="KW-0812">Transmembrane</keyword>
<evidence type="ECO:0000313" key="3">
    <source>
        <dbReference type="Proteomes" id="UP000243579"/>
    </source>
</evidence>
<dbReference type="AlphaFoldDB" id="A0A1V9Z6L0"/>
<feature type="transmembrane region" description="Helical" evidence="1">
    <location>
        <begin position="361"/>
        <end position="384"/>
    </location>
</feature>
<keyword evidence="1" id="KW-0472">Membrane</keyword>
<feature type="transmembrane region" description="Helical" evidence="1">
    <location>
        <begin position="427"/>
        <end position="449"/>
    </location>
</feature>
<accession>A0A1V9Z6L0</accession>
<proteinExistence type="predicted"/>
<organism evidence="2 3">
    <name type="scientific">Achlya hypogyna</name>
    <name type="common">Oomycete</name>
    <name type="synonym">Protoachlya hypogyna</name>
    <dbReference type="NCBI Taxonomy" id="1202772"/>
    <lineage>
        <taxon>Eukaryota</taxon>
        <taxon>Sar</taxon>
        <taxon>Stramenopiles</taxon>
        <taxon>Oomycota</taxon>
        <taxon>Saprolegniomycetes</taxon>
        <taxon>Saprolegniales</taxon>
        <taxon>Achlyaceae</taxon>
        <taxon>Achlya</taxon>
    </lineage>
</organism>
<keyword evidence="1" id="KW-1133">Transmembrane helix</keyword>
<protein>
    <recommendedName>
        <fullName evidence="4">Transmembrane protein</fullName>
    </recommendedName>
</protein>
<comment type="caution">
    <text evidence="2">The sequence shown here is derived from an EMBL/GenBank/DDBJ whole genome shotgun (WGS) entry which is preliminary data.</text>
</comment>
<feature type="transmembrane region" description="Helical" evidence="1">
    <location>
        <begin position="390"/>
        <end position="415"/>
    </location>
</feature>
<feature type="transmembrane region" description="Helical" evidence="1">
    <location>
        <begin position="492"/>
        <end position="513"/>
    </location>
</feature>
<evidence type="ECO:0000313" key="2">
    <source>
        <dbReference type="EMBL" id="OQR93480.1"/>
    </source>
</evidence>
<sequence>MSSAIASAIFYPRHGHAAASLGYSQSRTDTAARLPVAVKSPKWRIWLRIALNLMASGVVLLSLVTTFVLLSQGMFDRLIATWYFQGDTDYWGNYGASCILDAAGFVAGTCSAMEVATTETPAAWAALGRQLAAGWLVPLGAAVKVTTCIVGGTPQTGWVALQFISGYDAFPSCNPTAGGQDVVGMAMLESANLEDIYPDGAYLLSLFADAASPATVVYNNTDGTSSAVVADIPRVLVGRDGSVQTYAGGVNAVLNSHPLGTRYLVQGYCISQFIDIGEFVEGLDGWSMGRDSRKSVVPGWACGHRVSHATELLLLQALCGLLSALGLAPDMYVTAKGLQGVLTGKPVLTYDVLSGLERRKWLLVFVTLSAVPSLLFIDVARIYFGTENGLKIWLFSITSLATLFAFAAFVVLVMVQHVPSPRCIRHTLVPLSAVVLLYGAVPAIALNTYDSYQALSNLFYAGVPTIVLNINGTEYPCGAYDPSGVATATEQLLSSIVVPLAGCAGASVLYAVVKTRIVRRKWCLDTRWSTGNAFMQACGVPNWVTSLPLDETEAIRIGNRHFCKPSMQARLGFASVVPAVATNAVHVRSVREAEDKMYFLISIYDLLFATTPHQVRAYRPRIYGEITRNGFRPATTRRLDGSTSYQLSRGTCAG</sequence>
<dbReference type="Proteomes" id="UP000243579">
    <property type="component" value="Unassembled WGS sequence"/>
</dbReference>
<evidence type="ECO:0000256" key="1">
    <source>
        <dbReference type="SAM" id="Phobius"/>
    </source>
</evidence>
<dbReference type="EMBL" id="JNBR01000407">
    <property type="protein sequence ID" value="OQR93480.1"/>
    <property type="molecule type" value="Genomic_DNA"/>
</dbReference>
<name>A0A1V9Z6L0_ACHHY</name>
<gene>
    <name evidence="2" type="ORF">ACHHYP_02509</name>
</gene>
<feature type="transmembrane region" description="Helical" evidence="1">
    <location>
        <begin position="45"/>
        <end position="70"/>
    </location>
</feature>
<evidence type="ECO:0008006" key="4">
    <source>
        <dbReference type="Google" id="ProtNLM"/>
    </source>
</evidence>
<dbReference type="OrthoDB" id="71362at2759"/>
<keyword evidence="3" id="KW-1185">Reference proteome</keyword>